<dbReference type="InterPro" id="IPR047640">
    <property type="entry name" value="RpiR-like"/>
</dbReference>
<dbReference type="AlphaFoldDB" id="A0A174MKI3"/>
<dbReference type="PROSITE" id="PS51071">
    <property type="entry name" value="HTH_RPIR"/>
    <property type="match status" value="1"/>
</dbReference>
<name>A0A174MKI3_9FIRM</name>
<sequence length="274" mass="32061">MHILYQRLITTINEEIVGTTEYHIASLMLENINQLYQIPIGEMAALCSVSKSTVSKFVRRIGFDDYTDFKLEAMRQREKDVYIRGGDSVNITDYILEHGMDRYVQVLTNDIRNQASSIDMERIERLVEDIHGYKKIAAFGEIYSETAALNFQYKMSYYRKYVYTTINDRKQEHYIAEAGADTLLLIFSNSGRYISTFSKLDGEPEKECFNKTKARVVLITSNTEMERDPRVDMCIFLKYGERVQNHPILYQFLIEQITARYQKKYGFPDDVIID</sequence>
<keyword evidence="2" id="KW-0418">Kinase</keyword>
<organism evidence="2 3">
    <name type="scientific">Faecalicatena contorta</name>
    <dbReference type="NCBI Taxonomy" id="39482"/>
    <lineage>
        <taxon>Bacteria</taxon>
        <taxon>Bacillati</taxon>
        <taxon>Bacillota</taxon>
        <taxon>Clostridia</taxon>
        <taxon>Lachnospirales</taxon>
        <taxon>Lachnospiraceae</taxon>
        <taxon>Faecalicatena</taxon>
    </lineage>
</organism>
<dbReference type="RefSeq" id="WP_055155290.1">
    <property type="nucleotide sequence ID" value="NZ_CYZU01000091.1"/>
</dbReference>
<evidence type="ECO:0000259" key="1">
    <source>
        <dbReference type="PROSITE" id="PS51071"/>
    </source>
</evidence>
<evidence type="ECO:0000313" key="3">
    <source>
        <dbReference type="Proteomes" id="UP000095544"/>
    </source>
</evidence>
<dbReference type="Proteomes" id="UP000095544">
    <property type="component" value="Unassembled WGS sequence"/>
</dbReference>
<dbReference type="InterPro" id="IPR000281">
    <property type="entry name" value="HTH_RpiR"/>
</dbReference>
<accession>A0A174MKI3</accession>
<gene>
    <name evidence="2" type="ORF">ERS852491_04979</name>
</gene>
<dbReference type="InterPro" id="IPR046348">
    <property type="entry name" value="SIS_dom_sf"/>
</dbReference>
<dbReference type="PANTHER" id="PTHR30514">
    <property type="entry name" value="GLUCOKINASE"/>
    <property type="match status" value="1"/>
</dbReference>
<dbReference type="GO" id="GO:1901135">
    <property type="term" value="P:carbohydrate derivative metabolic process"/>
    <property type="evidence" value="ECO:0007669"/>
    <property type="project" value="InterPro"/>
</dbReference>
<dbReference type="GO" id="GO:0097367">
    <property type="term" value="F:carbohydrate derivative binding"/>
    <property type="evidence" value="ECO:0007669"/>
    <property type="project" value="InterPro"/>
</dbReference>
<keyword evidence="2" id="KW-0808">Transferase</keyword>
<dbReference type="GO" id="GO:0003700">
    <property type="term" value="F:DNA-binding transcription factor activity"/>
    <property type="evidence" value="ECO:0007669"/>
    <property type="project" value="InterPro"/>
</dbReference>
<proteinExistence type="predicted"/>
<dbReference type="InterPro" id="IPR036388">
    <property type="entry name" value="WH-like_DNA-bd_sf"/>
</dbReference>
<dbReference type="OrthoDB" id="3684496at2"/>
<dbReference type="SUPFAM" id="SSF46689">
    <property type="entry name" value="Homeodomain-like"/>
    <property type="match status" value="1"/>
</dbReference>
<dbReference type="PANTHER" id="PTHR30514:SF1">
    <property type="entry name" value="HTH-TYPE TRANSCRIPTIONAL REGULATOR HEXR-RELATED"/>
    <property type="match status" value="1"/>
</dbReference>
<protein>
    <submittedName>
        <fullName evidence="2">Bifunctional glucokinase/RpiR family transcriptional regulator</fullName>
    </submittedName>
</protein>
<dbReference type="GO" id="GO:0003677">
    <property type="term" value="F:DNA binding"/>
    <property type="evidence" value="ECO:0007669"/>
    <property type="project" value="InterPro"/>
</dbReference>
<dbReference type="Gene3D" id="3.40.50.10490">
    <property type="entry name" value="Glucose-6-phosphate isomerase like protein, domain 1"/>
    <property type="match status" value="1"/>
</dbReference>
<dbReference type="STRING" id="39482.ERS852491_04979"/>
<feature type="domain" description="HTH rpiR-type" evidence="1">
    <location>
        <begin position="4"/>
        <end position="80"/>
    </location>
</feature>
<evidence type="ECO:0000313" key="2">
    <source>
        <dbReference type="EMBL" id="CUP36914.1"/>
    </source>
</evidence>
<dbReference type="EMBL" id="CYZU01000091">
    <property type="protein sequence ID" value="CUP36914.1"/>
    <property type="molecule type" value="Genomic_DNA"/>
</dbReference>
<dbReference type="SUPFAM" id="SSF53697">
    <property type="entry name" value="SIS domain"/>
    <property type="match status" value="1"/>
</dbReference>
<dbReference type="GO" id="GO:0016301">
    <property type="term" value="F:kinase activity"/>
    <property type="evidence" value="ECO:0007669"/>
    <property type="project" value="UniProtKB-KW"/>
</dbReference>
<reference evidence="2 3" key="1">
    <citation type="submission" date="2015-09" db="EMBL/GenBank/DDBJ databases">
        <authorList>
            <consortium name="Pathogen Informatics"/>
        </authorList>
    </citation>
    <scope>NUCLEOTIDE SEQUENCE [LARGE SCALE GENOMIC DNA]</scope>
    <source>
        <strain evidence="2 3">2789STDY5834876</strain>
    </source>
</reference>
<dbReference type="InterPro" id="IPR009057">
    <property type="entry name" value="Homeodomain-like_sf"/>
</dbReference>
<dbReference type="Pfam" id="PF01418">
    <property type="entry name" value="HTH_6"/>
    <property type="match status" value="1"/>
</dbReference>
<dbReference type="Gene3D" id="1.10.10.10">
    <property type="entry name" value="Winged helix-like DNA-binding domain superfamily/Winged helix DNA-binding domain"/>
    <property type="match status" value="1"/>
</dbReference>